<evidence type="ECO:0000256" key="3">
    <source>
        <dbReference type="ARBA" id="ARBA00022833"/>
    </source>
</evidence>
<dbReference type="SMART" id="SM00066">
    <property type="entry name" value="GAL4"/>
    <property type="match status" value="1"/>
</dbReference>
<dbReference type="PANTHER" id="PTHR46910">
    <property type="entry name" value="TRANSCRIPTION FACTOR PDR1"/>
    <property type="match status" value="1"/>
</dbReference>
<dbReference type="Proteomes" id="UP000094112">
    <property type="component" value="Unassembled WGS sequence"/>
</dbReference>
<dbReference type="GO" id="GO:0000981">
    <property type="term" value="F:DNA-binding transcription factor activity, RNA polymerase II-specific"/>
    <property type="evidence" value="ECO:0007669"/>
    <property type="project" value="InterPro"/>
</dbReference>
<dbReference type="OrthoDB" id="3979546at2759"/>
<keyword evidence="7" id="KW-1133">Transmembrane helix</keyword>
<dbReference type="RefSeq" id="XP_019038295.1">
    <property type="nucleotide sequence ID" value="XM_019184922.1"/>
</dbReference>
<keyword evidence="5" id="KW-0539">Nucleus</keyword>
<dbReference type="PROSITE" id="PS50048">
    <property type="entry name" value="ZN2_CY6_FUNGAL_2"/>
    <property type="match status" value="1"/>
</dbReference>
<dbReference type="CDD" id="cd12148">
    <property type="entry name" value="fungal_TF_MHR"/>
    <property type="match status" value="1"/>
</dbReference>
<evidence type="ECO:0000256" key="4">
    <source>
        <dbReference type="ARBA" id="ARBA00023125"/>
    </source>
</evidence>
<feature type="region of interest" description="Disordered" evidence="6">
    <location>
        <begin position="142"/>
        <end position="186"/>
    </location>
</feature>
<evidence type="ECO:0000256" key="6">
    <source>
        <dbReference type="SAM" id="MobiDB-lite"/>
    </source>
</evidence>
<protein>
    <recommendedName>
        <fullName evidence="8">Zn(2)-C6 fungal-type domain-containing protein</fullName>
    </recommendedName>
</protein>
<keyword evidence="10" id="KW-1185">Reference proteome</keyword>
<dbReference type="GeneID" id="30202168"/>
<dbReference type="Pfam" id="PF04082">
    <property type="entry name" value="Fungal_trans"/>
    <property type="match status" value="1"/>
</dbReference>
<organism evidence="9 10">
    <name type="scientific">Wickerhamomyces anomalus (strain ATCC 58044 / CBS 1984 / NCYC 433 / NRRL Y-366-8)</name>
    <name type="common">Yeast</name>
    <name type="synonym">Hansenula anomala</name>
    <dbReference type="NCBI Taxonomy" id="683960"/>
    <lineage>
        <taxon>Eukaryota</taxon>
        <taxon>Fungi</taxon>
        <taxon>Dikarya</taxon>
        <taxon>Ascomycota</taxon>
        <taxon>Saccharomycotina</taxon>
        <taxon>Saccharomycetes</taxon>
        <taxon>Phaffomycetales</taxon>
        <taxon>Wickerhamomycetaceae</taxon>
        <taxon>Wickerhamomyces</taxon>
    </lineage>
</organism>
<dbReference type="CDD" id="cd00067">
    <property type="entry name" value="GAL4"/>
    <property type="match status" value="1"/>
</dbReference>
<feature type="region of interest" description="Disordered" evidence="6">
    <location>
        <begin position="1"/>
        <end position="20"/>
    </location>
</feature>
<keyword evidence="7" id="KW-0812">Transmembrane</keyword>
<gene>
    <name evidence="9" type="ORF">WICANDRAFT_79621</name>
</gene>
<feature type="domain" description="Zn(2)-C6 fungal-type" evidence="8">
    <location>
        <begin position="26"/>
        <end position="67"/>
    </location>
</feature>
<dbReference type="InterPro" id="IPR007219">
    <property type="entry name" value="XnlR_reg_dom"/>
</dbReference>
<dbReference type="InterPro" id="IPR036864">
    <property type="entry name" value="Zn2-C6_fun-type_DNA-bd_sf"/>
</dbReference>
<reference evidence="9 10" key="1">
    <citation type="journal article" date="2016" name="Proc. Natl. Acad. Sci. U.S.A.">
        <title>Comparative genomics of biotechnologically important yeasts.</title>
        <authorList>
            <person name="Riley R."/>
            <person name="Haridas S."/>
            <person name="Wolfe K.H."/>
            <person name="Lopes M.R."/>
            <person name="Hittinger C.T."/>
            <person name="Goeker M."/>
            <person name="Salamov A.A."/>
            <person name="Wisecaver J.H."/>
            <person name="Long T.M."/>
            <person name="Calvey C.H."/>
            <person name="Aerts A.L."/>
            <person name="Barry K.W."/>
            <person name="Choi C."/>
            <person name="Clum A."/>
            <person name="Coughlan A.Y."/>
            <person name="Deshpande S."/>
            <person name="Douglass A.P."/>
            <person name="Hanson S.J."/>
            <person name="Klenk H.-P."/>
            <person name="LaButti K.M."/>
            <person name="Lapidus A."/>
            <person name="Lindquist E.A."/>
            <person name="Lipzen A.M."/>
            <person name="Meier-Kolthoff J.P."/>
            <person name="Ohm R.A."/>
            <person name="Otillar R.P."/>
            <person name="Pangilinan J.L."/>
            <person name="Peng Y."/>
            <person name="Rokas A."/>
            <person name="Rosa C.A."/>
            <person name="Scheuner C."/>
            <person name="Sibirny A.A."/>
            <person name="Slot J.C."/>
            <person name="Stielow J.B."/>
            <person name="Sun H."/>
            <person name="Kurtzman C.P."/>
            <person name="Blackwell M."/>
            <person name="Grigoriev I.V."/>
            <person name="Jeffries T.W."/>
        </authorList>
    </citation>
    <scope>NUCLEOTIDE SEQUENCE [LARGE SCALE GENOMIC DNA]</scope>
    <source>
        <strain evidence="10">ATCC 58044 / CBS 1984 / NCYC 433 / NRRL Y-366-8</strain>
    </source>
</reference>
<dbReference type="SUPFAM" id="SSF57701">
    <property type="entry name" value="Zn2/Cys6 DNA-binding domain"/>
    <property type="match status" value="1"/>
</dbReference>
<keyword evidence="2" id="KW-0479">Metal-binding</keyword>
<feature type="compositionally biased region" description="Basic residues" evidence="6">
    <location>
        <begin position="1"/>
        <end position="12"/>
    </location>
</feature>
<sequence length="718" mass="82295">MSDSKVKKKQKSRLVPPESRRRAAFSCDRCKTKKIKCNRTDLDENINKFDKVTPCNNCQKSGVECTTSIPRRRRVYSSFENLGMHYQTLLTLVQGLYPDVDTNDINELIGLGETLGLKMSSGIPQDDLKKFDVESKILKPFSPRFETPSGNSVAGTDDGDGDGGSIQAMNNTPKESHGGPSKPSAPAFATSDTLVFDSKGGSHFIGSSGTPVLFSVLCDLLLKRSYRTNLSFDYELKLFQNRVDNHSKVAISELILKEPNFPMIKFISKEESDYYINFFFRFFHPFYFIFDEQIFRLKYERFWKVLENNSNEDENKEPLSNSYIGCIYLVWLIASKNSDYKTTLDYGKILEVLQIILSDVALASTINSIQFLYLFARYLHSNKNRDSAWNLIGLAIRQAISLGIHKKIMSKKTEHFNLTSQVLWSLYKIELTLCSTFGRPSNINEDEIDIDYPNLDQFPYLDPQFKTYYMTEVKLSRFLNKILKERKSSNGQQPISLINIERTLLMKNQLITISKELQMTPMDQIKTIYDYKLNLVFNYYMVTLTLPFMVYIATTNYKVRTDETLLNIMKTGINASMKCSKLLRLAVDMKFNYGALATDCIYGYSATLVLALFFIYLSNSSNDMLELDIDEHMVDKKVLMECITNVTFFMNSSRLDLTTTRILEVLEGIKNDLKLVEIQDNLKFDVLNFDGSDEVFDSLLMNNDIYTNGFDLGTSIGF</sequence>
<comment type="subcellular location">
    <subcellularLocation>
        <location evidence="1">Nucleus</location>
    </subcellularLocation>
</comment>
<dbReference type="GO" id="GO:0003677">
    <property type="term" value="F:DNA binding"/>
    <property type="evidence" value="ECO:0007669"/>
    <property type="project" value="UniProtKB-KW"/>
</dbReference>
<feature type="transmembrane region" description="Helical" evidence="7">
    <location>
        <begin position="593"/>
        <end position="617"/>
    </location>
</feature>
<evidence type="ECO:0000313" key="9">
    <source>
        <dbReference type="EMBL" id="ODQ59088.1"/>
    </source>
</evidence>
<dbReference type="SMART" id="SM00906">
    <property type="entry name" value="Fungal_trans"/>
    <property type="match status" value="1"/>
</dbReference>
<dbReference type="PANTHER" id="PTHR46910:SF3">
    <property type="entry name" value="HALOTOLERANCE PROTEIN 9-RELATED"/>
    <property type="match status" value="1"/>
</dbReference>
<dbReference type="STRING" id="683960.A0A1E3P185"/>
<feature type="transmembrane region" description="Helical" evidence="7">
    <location>
        <begin position="355"/>
        <end position="376"/>
    </location>
</feature>
<feature type="transmembrane region" description="Helical" evidence="7">
    <location>
        <begin position="535"/>
        <end position="554"/>
    </location>
</feature>
<accession>A0A1E3P185</accession>
<evidence type="ECO:0000256" key="2">
    <source>
        <dbReference type="ARBA" id="ARBA00022723"/>
    </source>
</evidence>
<dbReference type="GO" id="GO:0006351">
    <property type="term" value="P:DNA-templated transcription"/>
    <property type="evidence" value="ECO:0007669"/>
    <property type="project" value="InterPro"/>
</dbReference>
<evidence type="ECO:0000256" key="1">
    <source>
        <dbReference type="ARBA" id="ARBA00004123"/>
    </source>
</evidence>
<dbReference type="GO" id="GO:0005634">
    <property type="term" value="C:nucleus"/>
    <property type="evidence" value="ECO:0007669"/>
    <property type="project" value="UniProtKB-SubCell"/>
</dbReference>
<keyword evidence="3" id="KW-0862">Zinc</keyword>
<dbReference type="GO" id="GO:0008270">
    <property type="term" value="F:zinc ion binding"/>
    <property type="evidence" value="ECO:0007669"/>
    <property type="project" value="InterPro"/>
</dbReference>
<dbReference type="Gene3D" id="4.10.240.10">
    <property type="entry name" value="Zn(2)-C6 fungal-type DNA-binding domain"/>
    <property type="match status" value="1"/>
</dbReference>
<keyword evidence="7" id="KW-0472">Membrane</keyword>
<evidence type="ECO:0000256" key="7">
    <source>
        <dbReference type="SAM" id="Phobius"/>
    </source>
</evidence>
<proteinExistence type="predicted"/>
<dbReference type="InterPro" id="IPR050987">
    <property type="entry name" value="AtrR-like"/>
</dbReference>
<evidence type="ECO:0000313" key="10">
    <source>
        <dbReference type="Proteomes" id="UP000094112"/>
    </source>
</evidence>
<evidence type="ECO:0000256" key="5">
    <source>
        <dbReference type="ARBA" id="ARBA00023242"/>
    </source>
</evidence>
<name>A0A1E3P185_WICAA</name>
<dbReference type="AlphaFoldDB" id="A0A1E3P185"/>
<dbReference type="GO" id="GO:0045944">
    <property type="term" value="P:positive regulation of transcription by RNA polymerase II"/>
    <property type="evidence" value="ECO:0007669"/>
    <property type="project" value="UniProtKB-ARBA"/>
</dbReference>
<evidence type="ECO:0000259" key="8">
    <source>
        <dbReference type="PROSITE" id="PS50048"/>
    </source>
</evidence>
<dbReference type="Pfam" id="PF00172">
    <property type="entry name" value="Zn_clus"/>
    <property type="match status" value="1"/>
</dbReference>
<dbReference type="InterPro" id="IPR001138">
    <property type="entry name" value="Zn2Cys6_DnaBD"/>
</dbReference>
<dbReference type="EMBL" id="KV454211">
    <property type="protein sequence ID" value="ODQ59088.1"/>
    <property type="molecule type" value="Genomic_DNA"/>
</dbReference>
<keyword evidence="4" id="KW-0238">DNA-binding</keyword>